<proteinExistence type="predicted"/>
<keyword evidence="1" id="KW-1133">Transmembrane helix</keyword>
<name>A0A1M5CKX6_9BACT</name>
<dbReference type="OrthoDB" id="9924985at2"/>
<dbReference type="Proteomes" id="UP000184164">
    <property type="component" value="Unassembled WGS sequence"/>
</dbReference>
<evidence type="ECO:0000313" key="3">
    <source>
        <dbReference type="Proteomes" id="UP000184164"/>
    </source>
</evidence>
<dbReference type="RefSeq" id="WP_073002440.1">
    <property type="nucleotide sequence ID" value="NZ_FQUM01000006.1"/>
</dbReference>
<evidence type="ECO:0000313" key="2">
    <source>
        <dbReference type="EMBL" id="SHF55351.1"/>
    </source>
</evidence>
<gene>
    <name evidence="2" type="ORF">SAMN05444274_106169</name>
</gene>
<dbReference type="STRING" id="1484053.SAMN05444274_106169"/>
<dbReference type="AlphaFoldDB" id="A0A1M5CKX6"/>
<keyword evidence="1" id="KW-0812">Transmembrane</keyword>
<keyword evidence="1" id="KW-0472">Membrane</keyword>
<keyword evidence="3" id="KW-1185">Reference proteome</keyword>
<organism evidence="2 3">
    <name type="scientific">Mariniphaga anaerophila</name>
    <dbReference type="NCBI Taxonomy" id="1484053"/>
    <lineage>
        <taxon>Bacteria</taxon>
        <taxon>Pseudomonadati</taxon>
        <taxon>Bacteroidota</taxon>
        <taxon>Bacteroidia</taxon>
        <taxon>Marinilabiliales</taxon>
        <taxon>Prolixibacteraceae</taxon>
        <taxon>Mariniphaga</taxon>
    </lineage>
</organism>
<feature type="transmembrane region" description="Helical" evidence="1">
    <location>
        <begin position="64"/>
        <end position="84"/>
    </location>
</feature>
<evidence type="ECO:0000256" key="1">
    <source>
        <dbReference type="SAM" id="Phobius"/>
    </source>
</evidence>
<feature type="transmembrane region" description="Helical" evidence="1">
    <location>
        <begin position="40"/>
        <end position="57"/>
    </location>
</feature>
<reference evidence="2 3" key="1">
    <citation type="submission" date="2016-11" db="EMBL/GenBank/DDBJ databases">
        <authorList>
            <person name="Jaros S."/>
            <person name="Januszkiewicz K."/>
            <person name="Wedrychowicz H."/>
        </authorList>
    </citation>
    <scope>NUCLEOTIDE SEQUENCE [LARGE SCALE GENOMIC DNA]</scope>
    <source>
        <strain evidence="2 3">DSM 26910</strain>
    </source>
</reference>
<feature type="transmembrane region" description="Helical" evidence="1">
    <location>
        <begin position="7"/>
        <end position="28"/>
    </location>
</feature>
<sequence length="85" mass="9787">MKQFIQFIEVIIIAIGLFLLLPEISNWIATGSFSITMRELREAVFLGIFTPTIIYFLRKIQNDAVFVLFVVLVIVLIVSAMPHFR</sequence>
<protein>
    <submittedName>
        <fullName evidence="2">Uncharacterized protein</fullName>
    </submittedName>
</protein>
<dbReference type="EMBL" id="FQUM01000006">
    <property type="protein sequence ID" value="SHF55351.1"/>
    <property type="molecule type" value="Genomic_DNA"/>
</dbReference>
<accession>A0A1M5CKX6</accession>